<dbReference type="SUPFAM" id="SSF54452">
    <property type="entry name" value="MHC antigen-recognition domain"/>
    <property type="match status" value="1"/>
</dbReference>
<evidence type="ECO:0000313" key="3">
    <source>
        <dbReference type="Ensembl" id="ENSCVAP00000010315.1"/>
    </source>
</evidence>
<reference evidence="3" key="2">
    <citation type="submission" date="2025-09" db="UniProtKB">
        <authorList>
            <consortium name="Ensembl"/>
        </authorList>
    </citation>
    <scope>IDENTIFICATION</scope>
</reference>
<proteinExistence type="predicted"/>
<accession>A0A3Q2FTU2</accession>
<evidence type="ECO:0000256" key="1">
    <source>
        <dbReference type="ARBA" id="ARBA00023180"/>
    </source>
</evidence>
<dbReference type="InterPro" id="IPR011161">
    <property type="entry name" value="MHC_I-like_Ag-recog"/>
</dbReference>
<protein>
    <recommendedName>
        <fullName evidence="2">MHC class I-like antigen recognition-like domain-containing protein</fullName>
    </recommendedName>
</protein>
<dbReference type="GO" id="GO:0006955">
    <property type="term" value="P:immune response"/>
    <property type="evidence" value="ECO:0007669"/>
    <property type="project" value="TreeGrafter"/>
</dbReference>
<reference evidence="3" key="1">
    <citation type="submission" date="2025-08" db="UniProtKB">
        <authorList>
            <consortium name="Ensembl"/>
        </authorList>
    </citation>
    <scope>IDENTIFICATION</scope>
</reference>
<dbReference type="PANTHER" id="PTHR16675">
    <property type="entry name" value="MHC CLASS I-RELATED"/>
    <property type="match status" value="1"/>
</dbReference>
<evidence type="ECO:0000259" key="2">
    <source>
        <dbReference type="Pfam" id="PF00129"/>
    </source>
</evidence>
<sequence>TSHINQSEKLSWVLAVRETSLMIQITMITPLKHFNLKFVIVGLVDDAQMMYYDSNTQKAVPKQDWMEKNNDEQYWEGNTRIFQRHQQAFKVNIETVKQRFNQTGGFCVARLMRHPPPPSSHPLD</sequence>
<dbReference type="GO" id="GO:0005615">
    <property type="term" value="C:extracellular space"/>
    <property type="evidence" value="ECO:0007669"/>
    <property type="project" value="TreeGrafter"/>
</dbReference>
<dbReference type="Pfam" id="PF00129">
    <property type="entry name" value="MHC_I"/>
    <property type="match status" value="1"/>
</dbReference>
<feature type="domain" description="MHC class I-like antigen recognition-like" evidence="2">
    <location>
        <begin position="20"/>
        <end position="106"/>
    </location>
</feature>
<dbReference type="InterPro" id="IPR050208">
    <property type="entry name" value="MHC_class-I_related"/>
</dbReference>
<dbReference type="OMA" id="GNTRIFQ"/>
<dbReference type="GO" id="GO:0009897">
    <property type="term" value="C:external side of plasma membrane"/>
    <property type="evidence" value="ECO:0007669"/>
    <property type="project" value="TreeGrafter"/>
</dbReference>
<dbReference type="STRING" id="28743.ENSCVAP00000010315"/>
<dbReference type="InterPro" id="IPR037055">
    <property type="entry name" value="MHC_I-like_Ag-recog_sf"/>
</dbReference>
<dbReference type="Gene3D" id="3.30.500.10">
    <property type="entry name" value="MHC class I-like antigen recognition-like"/>
    <property type="match status" value="1"/>
</dbReference>
<dbReference type="AlphaFoldDB" id="A0A3Q2FTU2"/>
<name>A0A3Q2FTU2_CYPVA</name>
<keyword evidence="4" id="KW-1185">Reference proteome</keyword>
<dbReference type="Ensembl" id="ENSCVAT00000029512.1">
    <property type="protein sequence ID" value="ENSCVAP00000010315.1"/>
    <property type="gene ID" value="ENSCVAG00000012434.1"/>
</dbReference>
<dbReference type="PANTHER" id="PTHR16675:SF237">
    <property type="entry name" value="MHC CLASS I ANTIGEN TRANSCRIPT VARIANT 1-RELATED"/>
    <property type="match status" value="1"/>
</dbReference>
<dbReference type="InterPro" id="IPR011162">
    <property type="entry name" value="MHC_I/II-like_Ag-recog"/>
</dbReference>
<keyword evidence="1" id="KW-0325">Glycoprotein</keyword>
<evidence type="ECO:0000313" key="4">
    <source>
        <dbReference type="Proteomes" id="UP000265020"/>
    </source>
</evidence>
<dbReference type="Proteomes" id="UP000265020">
    <property type="component" value="Unassembled WGS sequence"/>
</dbReference>
<dbReference type="GeneTree" id="ENSGT00940000175658"/>
<organism evidence="3 4">
    <name type="scientific">Cyprinodon variegatus</name>
    <name type="common">Sheepshead minnow</name>
    <dbReference type="NCBI Taxonomy" id="28743"/>
    <lineage>
        <taxon>Eukaryota</taxon>
        <taxon>Metazoa</taxon>
        <taxon>Chordata</taxon>
        <taxon>Craniata</taxon>
        <taxon>Vertebrata</taxon>
        <taxon>Euteleostomi</taxon>
        <taxon>Actinopterygii</taxon>
        <taxon>Neopterygii</taxon>
        <taxon>Teleostei</taxon>
        <taxon>Neoteleostei</taxon>
        <taxon>Acanthomorphata</taxon>
        <taxon>Ovalentaria</taxon>
        <taxon>Atherinomorphae</taxon>
        <taxon>Cyprinodontiformes</taxon>
        <taxon>Cyprinodontidae</taxon>
        <taxon>Cyprinodon</taxon>
    </lineage>
</organism>